<evidence type="ECO:0000313" key="2">
    <source>
        <dbReference type="Proteomes" id="UP000285625"/>
    </source>
</evidence>
<dbReference type="KEGG" id="shu:SHYC_06925"/>
<proteinExistence type="predicted"/>
<gene>
    <name evidence="1" type="ORF">BUZ57_09160</name>
</gene>
<dbReference type="EMBL" id="QXVO01000028">
    <property type="protein sequence ID" value="RIO44585.1"/>
    <property type="molecule type" value="Genomic_DNA"/>
</dbReference>
<dbReference type="AlphaFoldDB" id="A0A0A8HQ73"/>
<accession>A0A0A8HQ73</accession>
<evidence type="ECO:0000313" key="1">
    <source>
        <dbReference type="EMBL" id="RIO44585.1"/>
    </source>
</evidence>
<dbReference type="GeneID" id="41073174"/>
<reference evidence="1 2" key="1">
    <citation type="journal article" date="2016" name="Front. Microbiol.">
        <title>Comprehensive Phylogenetic Analysis of Bovine Non-aureus Staphylococci Species Based on Whole-Genome Sequencing.</title>
        <authorList>
            <person name="Naushad S."/>
            <person name="Barkema H.W."/>
            <person name="Luby C."/>
            <person name="Condas L.A."/>
            <person name="Nobrega D.B."/>
            <person name="Carson D.A."/>
            <person name="De Buck J."/>
        </authorList>
    </citation>
    <scope>NUCLEOTIDE SEQUENCE [LARGE SCALE GENOMIC DNA]</scope>
    <source>
        <strain evidence="1 2">SNUC 5959</strain>
    </source>
</reference>
<organism evidence="1 2">
    <name type="scientific">Staphylococcus hyicus</name>
    <dbReference type="NCBI Taxonomy" id="1284"/>
    <lineage>
        <taxon>Bacteria</taxon>
        <taxon>Bacillati</taxon>
        <taxon>Bacillota</taxon>
        <taxon>Bacilli</taxon>
        <taxon>Bacillales</taxon>
        <taxon>Staphylococcaceae</taxon>
        <taxon>Staphylococcus</taxon>
    </lineage>
</organism>
<dbReference type="RefSeq" id="WP_039645605.1">
    <property type="nucleotide sequence ID" value="NZ_CP008747.1"/>
</dbReference>
<dbReference type="HOGENOM" id="CLU_121456_0_0_9"/>
<dbReference type="STRING" id="1284.SHYC_06925"/>
<protein>
    <submittedName>
        <fullName evidence="1">Uncharacterized protein</fullName>
    </submittedName>
</protein>
<dbReference type="PROSITE" id="PS51257">
    <property type="entry name" value="PROKAR_LIPOPROTEIN"/>
    <property type="match status" value="1"/>
</dbReference>
<name>A0A0A8HQ73_STAHY</name>
<dbReference type="Proteomes" id="UP000285625">
    <property type="component" value="Unassembled WGS sequence"/>
</dbReference>
<sequence>MKKVGLIFIASSIFLASCGSQNLLPLEQKSTKLSDENHDLKLENQELKSEISKKQQTLKALNKDNQNKGQAQKNQTMSNYLNVSSEYYKELTQLINDYNKIDSDILKNKKNNDISDQLDAIISDHDDAVKTYEDGLDDKALKKDKEMKKQDDALKKLQKQINSAFSKIKSGYNHKDENKISEGRQTLIQLEVNVKPPENQ</sequence>
<comment type="caution">
    <text evidence="1">The sequence shown here is derived from an EMBL/GenBank/DDBJ whole genome shotgun (WGS) entry which is preliminary data.</text>
</comment>